<protein>
    <submittedName>
        <fullName evidence="2">Uncharacterized protein</fullName>
    </submittedName>
</protein>
<dbReference type="SUPFAM" id="SSF141571">
    <property type="entry name" value="Pentapeptide repeat-like"/>
    <property type="match status" value="1"/>
</dbReference>
<keyword evidence="1" id="KW-0732">Signal</keyword>
<sequence length="508" mass="56531">MKKFLSLLTVIVLLISNFSSVTNIVYAESTNNSNEPQSTELQNQLLDFFTSEEFKDSIANSTDLSKEILDNNNILNVINEDSNLVEEVLSNEKIIDTIVEEPDLINEIFNNDNIVNTIVSDSNIASVVLSDDESINNILTEDESRVITEDIEIVKEILNDEEISSTIAEDPILVNDIIENDSIVNTIAEDPNLVTDVLTNDNIVQNILEDDQLIDKISSNENTVNALLDEKDLVDSLLNERKILEEIKTDLINDYNNVLEETLENKANNINPIIKNLDNDGIELQLNIDNDEYDAELILNSTLDGNNITVSSILDYGNGIEVAVYDVRIIKNTDEEFKVLLEDKQTGEVITISEDDAHASIVGIIVRIVGGAIKFFSKQTGKQVTKSAAKSAKKSFSSGKAGEKYLETLVKVKGTQVYKKTSLGGRYIDVLDISGIAHESKVGYVTLTKTIKKQIDKDYLLIKDKSVKDVKGAQWHFFRSDKTGKIGASKAVKDYLKSKGISYKIHDK</sequence>
<evidence type="ECO:0000256" key="1">
    <source>
        <dbReference type="SAM" id="SignalP"/>
    </source>
</evidence>
<dbReference type="RefSeq" id="WP_263061049.1">
    <property type="nucleotide sequence ID" value="NZ_JAOUSE010000006.1"/>
</dbReference>
<evidence type="ECO:0000313" key="2">
    <source>
        <dbReference type="EMBL" id="MCU9593532.1"/>
    </source>
</evidence>
<dbReference type="Proteomes" id="UP001208656">
    <property type="component" value="Unassembled WGS sequence"/>
</dbReference>
<feature type="signal peptide" evidence="1">
    <location>
        <begin position="1"/>
        <end position="27"/>
    </location>
</feature>
<name>A0ABT2WDI4_9BACI</name>
<accession>A0ABT2WDI4</accession>
<evidence type="ECO:0000313" key="3">
    <source>
        <dbReference type="Proteomes" id="UP001208656"/>
    </source>
</evidence>
<comment type="caution">
    <text evidence="2">The sequence shown here is derived from an EMBL/GenBank/DDBJ whole genome shotgun (WGS) entry which is preliminary data.</text>
</comment>
<gene>
    <name evidence="2" type="ORF">OEV82_03560</name>
</gene>
<keyword evidence="3" id="KW-1185">Reference proteome</keyword>
<feature type="chain" id="PRO_5046940131" evidence="1">
    <location>
        <begin position="28"/>
        <end position="508"/>
    </location>
</feature>
<proteinExistence type="predicted"/>
<organism evidence="2 3">
    <name type="scientific">Pallidibacillus thermolactis</name>
    <dbReference type="NCBI Taxonomy" id="251051"/>
    <lineage>
        <taxon>Bacteria</taxon>
        <taxon>Bacillati</taxon>
        <taxon>Bacillota</taxon>
        <taxon>Bacilli</taxon>
        <taxon>Bacillales</taxon>
        <taxon>Bacillaceae</taxon>
        <taxon>Pallidibacillus</taxon>
    </lineage>
</organism>
<dbReference type="EMBL" id="JAOUSE010000006">
    <property type="protein sequence ID" value="MCU9593532.1"/>
    <property type="molecule type" value="Genomic_DNA"/>
</dbReference>
<reference evidence="2 3" key="1">
    <citation type="submission" date="2022-10" db="EMBL/GenBank/DDBJ databases">
        <title>Description of Fervidibacillus gen. nov. in the family Fervidibacillaceae fam. nov. with two species, Fervidibacillus albus sp. nov., and Fervidibacillus halotolerans sp. nov., isolated from tidal flat sediments.</title>
        <authorList>
            <person name="Kwon K.K."/>
            <person name="Yang S.-H."/>
        </authorList>
    </citation>
    <scope>NUCLEOTIDE SEQUENCE [LARGE SCALE GENOMIC DNA]</scope>
    <source>
        <strain evidence="2 3">DSM 23332</strain>
    </source>
</reference>